<reference evidence="2 3" key="1">
    <citation type="journal article" date="2012" name="J. Bacteriol.">
        <title>Complete genome sequence of a thermophilic methanogen, Methanocella conradii HZ254, isolated from Chinese rice field soil.</title>
        <authorList>
            <person name="Lu Z."/>
            <person name="Lu Y."/>
        </authorList>
    </citation>
    <scope>NUCLEOTIDE SEQUENCE [LARGE SCALE GENOMIC DNA]</scope>
    <source>
        <strain evidence="3">DSM 24694 / JCM 17849 / CGMCC 1.5162 / HZ254</strain>
    </source>
</reference>
<dbReference type="GeneID" id="43501135"/>
<dbReference type="Proteomes" id="UP000005233">
    <property type="component" value="Chromosome"/>
</dbReference>
<dbReference type="OrthoDB" id="386603at2157"/>
<dbReference type="EMBL" id="CP003243">
    <property type="protein sequence ID" value="AFD00805.1"/>
    <property type="molecule type" value="Genomic_DNA"/>
</dbReference>
<evidence type="ECO:0000313" key="2">
    <source>
        <dbReference type="EMBL" id="AFD00805.1"/>
    </source>
</evidence>
<evidence type="ECO:0000313" key="3">
    <source>
        <dbReference type="Proteomes" id="UP000005233"/>
    </source>
</evidence>
<gene>
    <name evidence="2" type="ordered locus">Mtc_2066</name>
</gene>
<sequence length="203" mass="21195">MSGVKLPGAIIMILAIAVAGCALPTSTENSDKPLIVATIGPPTPTPTDVPEPTPTWTPTPTPVPPPPPPISIYDVNITGMVDSGSPYFALKHDTAKFRVKNTGNATLEDLIIVYTVAHPVTTSGPASTSTTMVLQQKNESIGKMSPGDVRNIIIKAPDYPAMVEANVTITAMWNGGSLELYSTTLKPGFGNVAPPPNPLPFIA</sequence>
<dbReference type="eggNOG" id="arCOG13244">
    <property type="taxonomic scope" value="Archaea"/>
</dbReference>
<organism evidence="2 3">
    <name type="scientific">Methanocella conradii (strain DSM 24694 / JCM 17849 / CGMCC 1.5162 / HZ254)</name>
    <dbReference type="NCBI Taxonomy" id="1041930"/>
    <lineage>
        <taxon>Archaea</taxon>
        <taxon>Methanobacteriati</taxon>
        <taxon>Methanobacteriota</taxon>
        <taxon>Stenosarchaea group</taxon>
        <taxon>Methanomicrobia</taxon>
        <taxon>Methanocellales</taxon>
        <taxon>Methanocellaceae</taxon>
        <taxon>Methanocella</taxon>
    </lineage>
</organism>
<keyword evidence="3" id="KW-1185">Reference proteome</keyword>
<dbReference type="HOGENOM" id="CLU_1346401_0_0_2"/>
<feature type="region of interest" description="Disordered" evidence="1">
    <location>
        <begin position="40"/>
        <end position="66"/>
    </location>
</feature>
<feature type="compositionally biased region" description="Pro residues" evidence="1">
    <location>
        <begin position="41"/>
        <end position="66"/>
    </location>
</feature>
<dbReference type="KEGG" id="mez:Mtc_2066"/>
<protein>
    <submittedName>
        <fullName evidence="2">Uncharacterized protein</fullName>
    </submittedName>
</protein>
<dbReference type="AlphaFoldDB" id="H8I7D9"/>
<dbReference type="STRING" id="1041930.Mtc_2066"/>
<name>H8I7D9_METCZ</name>
<evidence type="ECO:0000256" key="1">
    <source>
        <dbReference type="SAM" id="MobiDB-lite"/>
    </source>
</evidence>
<proteinExistence type="predicted"/>
<dbReference type="RefSeq" id="WP_014406636.1">
    <property type="nucleotide sequence ID" value="NC_017034.1"/>
</dbReference>
<accession>H8I7D9</accession>
<dbReference type="PROSITE" id="PS51257">
    <property type="entry name" value="PROKAR_LIPOPROTEIN"/>
    <property type="match status" value="1"/>
</dbReference>